<protein>
    <submittedName>
        <fullName evidence="5">Thiamine pyrophosphate-dependent dehydrogenase E1 component subunit alpha</fullName>
    </submittedName>
</protein>
<dbReference type="EMBL" id="DTHB01000035">
    <property type="protein sequence ID" value="HGB14487.1"/>
    <property type="molecule type" value="Genomic_DNA"/>
</dbReference>
<gene>
    <name evidence="5" type="ORF">ENV62_04515</name>
</gene>
<dbReference type="GO" id="GO:0006086">
    <property type="term" value="P:pyruvate decarboxylation to acetyl-CoA"/>
    <property type="evidence" value="ECO:0007669"/>
    <property type="project" value="TreeGrafter"/>
</dbReference>
<comment type="cofactor">
    <cofactor evidence="1">
        <name>thiamine diphosphate</name>
        <dbReference type="ChEBI" id="CHEBI:58937"/>
    </cofactor>
</comment>
<evidence type="ECO:0000313" key="5">
    <source>
        <dbReference type="EMBL" id="HGB14487.1"/>
    </source>
</evidence>
<sequence length="342" mass="36871">MPPNLWSLYALMLKSRLFEEAIAKLWHDGLISGEMHLGTGEEAIIAGVVIQLREDDAMALDHRGTAALLMRGVDPVLILRELLGYPDGLCGGMGGHMHLFSKEHLAASSGIVGAEGPTAAGFALAAQYLRPGAMSVAFFGEGAMNQGMLMEAMNLASAWHLPVLFVCKDDGWAITTRSRKVTGGDLNERARGLGIPAVEVDGLDVSKVWEASHSAIKRARSGQGPTFLHARCVHFEGHFLGFQLIRMVRDPLREMTGIAIPLTQSFLHPGGAALHERLAGLKAVLAAVLATLRDPRRDSANDPLRRARTILQSDQVRLQGLEDQIEQEISNVLSSALAEVPS</sequence>
<reference evidence="5" key="1">
    <citation type="journal article" date="2020" name="mSystems">
        <title>Genome- and Community-Level Interaction Insights into Carbon Utilization and Element Cycling Functions of Hydrothermarchaeota in Hydrothermal Sediment.</title>
        <authorList>
            <person name="Zhou Z."/>
            <person name="Liu Y."/>
            <person name="Xu W."/>
            <person name="Pan J."/>
            <person name="Luo Z.H."/>
            <person name="Li M."/>
        </authorList>
    </citation>
    <scope>NUCLEOTIDE SEQUENCE [LARGE SCALE GENOMIC DNA]</scope>
    <source>
        <strain evidence="5">SpSt-776</strain>
    </source>
</reference>
<dbReference type="InterPro" id="IPR029061">
    <property type="entry name" value="THDP-binding"/>
</dbReference>
<dbReference type="CDD" id="cd02000">
    <property type="entry name" value="TPP_E1_PDC_ADC_BCADC"/>
    <property type="match status" value="1"/>
</dbReference>
<comment type="caution">
    <text evidence="5">The sequence shown here is derived from an EMBL/GenBank/DDBJ whole genome shotgun (WGS) entry which is preliminary data.</text>
</comment>
<dbReference type="PANTHER" id="PTHR11516:SF60">
    <property type="entry name" value="PYRUVATE DEHYDROGENASE E1 COMPONENT SUBUNIT ALPHA"/>
    <property type="match status" value="1"/>
</dbReference>
<dbReference type="GO" id="GO:0004739">
    <property type="term" value="F:pyruvate dehydrogenase (acetyl-transferring) activity"/>
    <property type="evidence" value="ECO:0007669"/>
    <property type="project" value="TreeGrafter"/>
</dbReference>
<feature type="domain" description="Dehydrogenase E1 component" evidence="4">
    <location>
        <begin position="15"/>
        <end position="239"/>
    </location>
</feature>
<dbReference type="Gene3D" id="3.40.50.970">
    <property type="match status" value="1"/>
</dbReference>
<accession>A0A7C3SKD5</accession>
<dbReference type="PANTHER" id="PTHR11516">
    <property type="entry name" value="PYRUVATE DEHYDROGENASE E1 COMPONENT, ALPHA SUBUNIT BACTERIAL AND ORGANELLAR"/>
    <property type="match status" value="1"/>
</dbReference>
<dbReference type="SUPFAM" id="SSF52518">
    <property type="entry name" value="Thiamin diphosphate-binding fold (THDP-binding)"/>
    <property type="match status" value="1"/>
</dbReference>
<dbReference type="Pfam" id="PF00676">
    <property type="entry name" value="E1_dh"/>
    <property type="match status" value="1"/>
</dbReference>
<dbReference type="InterPro" id="IPR050642">
    <property type="entry name" value="PDH_E1_Alpha_Subunit"/>
</dbReference>
<keyword evidence="3" id="KW-0786">Thiamine pyrophosphate</keyword>
<evidence type="ECO:0000256" key="1">
    <source>
        <dbReference type="ARBA" id="ARBA00001964"/>
    </source>
</evidence>
<organism evidence="5">
    <name type="scientific">Desulfobacca acetoxidans</name>
    <dbReference type="NCBI Taxonomy" id="60893"/>
    <lineage>
        <taxon>Bacteria</taxon>
        <taxon>Pseudomonadati</taxon>
        <taxon>Thermodesulfobacteriota</taxon>
        <taxon>Desulfobaccia</taxon>
        <taxon>Desulfobaccales</taxon>
        <taxon>Desulfobaccaceae</taxon>
        <taxon>Desulfobacca</taxon>
    </lineage>
</organism>
<dbReference type="AlphaFoldDB" id="A0A7C3SKD5"/>
<evidence type="ECO:0000259" key="4">
    <source>
        <dbReference type="Pfam" id="PF00676"/>
    </source>
</evidence>
<evidence type="ECO:0000256" key="3">
    <source>
        <dbReference type="ARBA" id="ARBA00023052"/>
    </source>
</evidence>
<evidence type="ECO:0000256" key="2">
    <source>
        <dbReference type="ARBA" id="ARBA00023002"/>
    </source>
</evidence>
<keyword evidence="2" id="KW-0560">Oxidoreductase</keyword>
<name>A0A7C3SKD5_9BACT</name>
<proteinExistence type="predicted"/>
<dbReference type="InterPro" id="IPR001017">
    <property type="entry name" value="DH_E1"/>
</dbReference>